<dbReference type="eggNOG" id="KOG3317">
    <property type="taxonomic scope" value="Eukaryota"/>
</dbReference>
<organism evidence="14">
    <name type="scientific">Musca domestica</name>
    <name type="common">House fly</name>
    <dbReference type="NCBI Taxonomy" id="7370"/>
    <lineage>
        <taxon>Eukaryota</taxon>
        <taxon>Metazoa</taxon>
        <taxon>Ecdysozoa</taxon>
        <taxon>Arthropoda</taxon>
        <taxon>Hexapoda</taxon>
        <taxon>Insecta</taxon>
        <taxon>Pterygota</taxon>
        <taxon>Neoptera</taxon>
        <taxon>Endopterygota</taxon>
        <taxon>Diptera</taxon>
        <taxon>Brachycera</taxon>
        <taxon>Muscomorpha</taxon>
        <taxon>Muscoidea</taxon>
        <taxon>Muscidae</taxon>
        <taxon>Musca</taxon>
    </lineage>
</organism>
<evidence type="ECO:0000313" key="17">
    <source>
        <dbReference type="RefSeq" id="XP_058982314.1"/>
    </source>
</evidence>
<evidence type="ECO:0000256" key="1">
    <source>
        <dbReference type="ARBA" id="ARBA00002838"/>
    </source>
</evidence>
<dbReference type="RefSeq" id="XP_058982314.1">
    <property type="nucleotide sequence ID" value="XM_059126331.1"/>
</dbReference>
<comment type="subunit">
    <text evidence="11">Heterotetramer of TRAP-alpha, TRAP-beta, TRAP-delta and TRAP-gamma.</text>
</comment>
<evidence type="ECO:0000256" key="2">
    <source>
        <dbReference type="ARBA" id="ARBA00004115"/>
    </source>
</evidence>
<evidence type="ECO:0000256" key="11">
    <source>
        <dbReference type="PIRNR" id="PIRNR016400"/>
    </source>
</evidence>
<dbReference type="Proteomes" id="UP001652621">
    <property type="component" value="Unplaced"/>
</dbReference>
<evidence type="ECO:0000256" key="9">
    <source>
        <dbReference type="ARBA" id="ARBA00023136"/>
    </source>
</evidence>
<dbReference type="VEuPathDB" id="VectorBase:MDOA007456"/>
<keyword evidence="9 11" id="KW-0472">Membrane</keyword>
<evidence type="ECO:0000313" key="15">
    <source>
        <dbReference type="Proteomes" id="UP001652621"/>
    </source>
</evidence>
<dbReference type="KEGG" id="mde:101894103"/>
<name>A0A1I8MQN4_MUSDO</name>
<dbReference type="Pfam" id="PF05753">
    <property type="entry name" value="TRAP_beta"/>
    <property type="match status" value="1"/>
</dbReference>
<comment type="similarity">
    <text evidence="3 11">Belongs to the TRAP-beta family.</text>
</comment>
<dbReference type="GeneID" id="101894103"/>
<dbReference type="OrthoDB" id="5860827at2759"/>
<sequence length="191" mass="21085">MFKALFISFALLAVASVSLAGDEETSARLLVSKQILNKYLVEKSDLLVRYTIYNVGNGAATNIKLVDNGFHPEAFEIVGGKPTASVERLAPQANYTHVVVVRPKSHGYFNFTAAEVSYKPVEEAEKIQLAVSSEPGEGGIVNLGEFNKRFSSHFFDWVAFAIMTLPSLAIPLALWHSSKSKYERHGKNKKH</sequence>
<feature type="transmembrane region" description="Helical" evidence="12">
    <location>
        <begin position="154"/>
        <end position="175"/>
    </location>
</feature>
<evidence type="ECO:0000256" key="3">
    <source>
        <dbReference type="ARBA" id="ARBA00005610"/>
    </source>
</evidence>
<evidence type="ECO:0000256" key="7">
    <source>
        <dbReference type="ARBA" id="ARBA00022824"/>
    </source>
</evidence>
<evidence type="ECO:0000256" key="4">
    <source>
        <dbReference type="ARBA" id="ARBA00021110"/>
    </source>
</evidence>
<keyword evidence="5 12" id="KW-0812">Transmembrane</keyword>
<keyword evidence="7 11" id="KW-0256">Endoplasmic reticulum</keyword>
<dbReference type="PANTHER" id="PTHR12861:SF3">
    <property type="entry name" value="TRANSLOCON-ASSOCIATED PROTEIN SUBUNIT BETA"/>
    <property type="match status" value="1"/>
</dbReference>
<reference evidence="17" key="2">
    <citation type="submission" date="2025-05" db="UniProtKB">
        <authorList>
            <consortium name="RefSeq"/>
        </authorList>
    </citation>
    <scope>IDENTIFICATION</scope>
    <source>
        <strain evidence="16 17">Aabys</strain>
        <tissue evidence="17">Whole body</tissue>
    </source>
</reference>
<feature type="chain" id="PRO_5044560761" description="Translocon-associated protein subunit beta" evidence="13">
    <location>
        <begin position="21"/>
        <end position="191"/>
    </location>
</feature>
<feature type="signal peptide" evidence="13">
    <location>
        <begin position="1"/>
        <end position="20"/>
    </location>
</feature>
<accession>A0A1I8MQN4</accession>
<evidence type="ECO:0000313" key="14">
    <source>
        <dbReference type="EnsemblMetazoa" id="MDOA007456-PA"/>
    </source>
</evidence>
<evidence type="ECO:0000256" key="5">
    <source>
        <dbReference type="ARBA" id="ARBA00022692"/>
    </source>
</evidence>
<evidence type="ECO:0000256" key="13">
    <source>
        <dbReference type="SAM" id="SignalP"/>
    </source>
</evidence>
<evidence type="ECO:0000256" key="12">
    <source>
        <dbReference type="SAM" id="Phobius"/>
    </source>
</evidence>
<keyword evidence="8 12" id="KW-1133">Transmembrane helix</keyword>
<dbReference type="STRING" id="7370.A0A1I8MQN4"/>
<reference evidence="14" key="1">
    <citation type="submission" date="2020-05" db="UniProtKB">
        <authorList>
            <consortium name="EnsemblMetazoa"/>
        </authorList>
    </citation>
    <scope>IDENTIFICATION</scope>
    <source>
        <strain evidence="14">Aabys</strain>
    </source>
</reference>
<dbReference type="GO" id="GO:0005789">
    <property type="term" value="C:endoplasmic reticulum membrane"/>
    <property type="evidence" value="ECO:0007669"/>
    <property type="project" value="UniProtKB-SubCell"/>
</dbReference>
<evidence type="ECO:0000256" key="8">
    <source>
        <dbReference type="ARBA" id="ARBA00022989"/>
    </source>
</evidence>
<dbReference type="InterPro" id="IPR008856">
    <property type="entry name" value="TRAP_beta"/>
</dbReference>
<gene>
    <name evidence="14" type="primary">101894103</name>
    <name evidence="16" type="synonym">LOC101894103</name>
    <name evidence="17" type="synonym">LOC131804055</name>
</gene>
<keyword evidence="15" id="KW-1185">Reference proteome</keyword>
<dbReference type="RefSeq" id="XP_005185490.1">
    <property type="nucleotide sequence ID" value="XM_005185433.3"/>
</dbReference>
<evidence type="ECO:0000256" key="6">
    <source>
        <dbReference type="ARBA" id="ARBA00022729"/>
    </source>
</evidence>
<dbReference type="VEuPathDB" id="VectorBase:MDOMA2_000008"/>
<keyword evidence="6 13" id="KW-0732">Signal</keyword>
<dbReference type="PANTHER" id="PTHR12861">
    <property type="entry name" value="TRANSLOCON-ASSOCIATED PROTEIN, BETA SUBUNIT PRECURSOR TRAP-BETA SIGNAL SEQUENCE RECEPTOR BETA SUBUNIT"/>
    <property type="match status" value="1"/>
</dbReference>
<dbReference type="PIRSF" id="PIRSF016400">
    <property type="entry name" value="TRAP_beta"/>
    <property type="match status" value="1"/>
</dbReference>
<proteinExistence type="inferred from homology"/>
<dbReference type="AlphaFoldDB" id="A0A1I8MQN4"/>
<keyword evidence="10" id="KW-0325">Glycoprotein</keyword>
<dbReference type="EnsemblMetazoa" id="MDOA007456-RA">
    <property type="protein sequence ID" value="MDOA007456-PA"/>
    <property type="gene ID" value="MDOA007456"/>
</dbReference>
<evidence type="ECO:0000256" key="10">
    <source>
        <dbReference type="ARBA" id="ARBA00023180"/>
    </source>
</evidence>
<comment type="function">
    <text evidence="1 11">TRAP proteins are part of a complex whose function is to bind calcium to the ER membrane and thereby regulate the retention of ER resident proteins.</text>
</comment>
<evidence type="ECO:0000313" key="16">
    <source>
        <dbReference type="RefSeq" id="XP_005185490.1"/>
    </source>
</evidence>
<comment type="subcellular location">
    <subcellularLocation>
        <location evidence="2">Endoplasmic reticulum membrane</location>
        <topology evidence="2">Single-pass type I membrane protein</topology>
    </subcellularLocation>
</comment>
<dbReference type="VEuPathDB" id="VectorBase:MDOMA2_009697"/>
<protein>
    <recommendedName>
        <fullName evidence="4 11">Translocon-associated protein subunit beta</fullName>
        <shortName evidence="11">TRAP-beta</shortName>
    </recommendedName>
    <alternativeName>
        <fullName evidence="11">Signal sequence receptor subunit beta</fullName>
    </alternativeName>
</protein>